<proteinExistence type="predicted"/>
<organism evidence="1 2">
    <name type="scientific">Brachionus calyciflorus</name>
    <dbReference type="NCBI Taxonomy" id="104777"/>
    <lineage>
        <taxon>Eukaryota</taxon>
        <taxon>Metazoa</taxon>
        <taxon>Spiralia</taxon>
        <taxon>Gnathifera</taxon>
        <taxon>Rotifera</taxon>
        <taxon>Eurotatoria</taxon>
        <taxon>Monogononta</taxon>
        <taxon>Pseudotrocha</taxon>
        <taxon>Ploima</taxon>
        <taxon>Brachionidae</taxon>
        <taxon>Brachionus</taxon>
    </lineage>
</organism>
<dbReference type="EMBL" id="CAJNOC010007614">
    <property type="protein sequence ID" value="CAF1102041.1"/>
    <property type="molecule type" value="Genomic_DNA"/>
</dbReference>
<keyword evidence="2" id="KW-1185">Reference proteome</keyword>
<sequence length="96" mass="10936">MIDINHDKSVDEINFQRSLCSTSGDKIGEKYRVTLDEALKHCHASDPVKLENLEKRRLQKQKATFSDEPTRKLISEYVAELKSDEAIVNSLTDDAD</sequence>
<gene>
    <name evidence="1" type="ORF">OXX778_LOCUS21200</name>
</gene>
<name>A0A814P6U4_9BILA</name>
<evidence type="ECO:0000313" key="2">
    <source>
        <dbReference type="Proteomes" id="UP000663879"/>
    </source>
</evidence>
<protein>
    <submittedName>
        <fullName evidence="1">Uncharacterized protein</fullName>
    </submittedName>
</protein>
<evidence type="ECO:0000313" key="1">
    <source>
        <dbReference type="EMBL" id="CAF1102041.1"/>
    </source>
</evidence>
<comment type="caution">
    <text evidence="1">The sequence shown here is derived from an EMBL/GenBank/DDBJ whole genome shotgun (WGS) entry which is preliminary data.</text>
</comment>
<dbReference type="AlphaFoldDB" id="A0A814P6U4"/>
<accession>A0A814P6U4</accession>
<reference evidence="1" key="1">
    <citation type="submission" date="2021-02" db="EMBL/GenBank/DDBJ databases">
        <authorList>
            <person name="Nowell W R."/>
        </authorList>
    </citation>
    <scope>NUCLEOTIDE SEQUENCE</scope>
    <source>
        <strain evidence="1">Ploen Becks lab</strain>
    </source>
</reference>
<dbReference type="Proteomes" id="UP000663879">
    <property type="component" value="Unassembled WGS sequence"/>
</dbReference>